<evidence type="ECO:0000256" key="4">
    <source>
        <dbReference type="ARBA" id="ARBA00022692"/>
    </source>
</evidence>
<reference evidence="12" key="1">
    <citation type="submission" date="2025-08" db="UniProtKB">
        <authorList>
            <consortium name="RefSeq"/>
        </authorList>
    </citation>
    <scope>IDENTIFICATION</scope>
    <source>
        <tissue evidence="12">Whole body</tissue>
    </source>
</reference>
<gene>
    <name evidence="12" type="primary">LOC108630531</name>
</gene>
<evidence type="ECO:0000256" key="10">
    <source>
        <dbReference type="RuleBase" id="RU351113"/>
    </source>
</evidence>
<comment type="similarity">
    <text evidence="10">Belongs to the insect chemoreceptor superfamily. Heteromeric odorant receptor channel (TC 1.A.69) family.</text>
</comment>
<keyword evidence="6 10" id="KW-1133">Transmembrane helix</keyword>
<evidence type="ECO:0000256" key="1">
    <source>
        <dbReference type="ARBA" id="ARBA00004651"/>
    </source>
</evidence>
<dbReference type="RefSeq" id="XP_026673937.1">
    <property type="nucleotide sequence ID" value="XM_026818136.1"/>
</dbReference>
<dbReference type="GeneID" id="108630531"/>
<evidence type="ECO:0000313" key="12">
    <source>
        <dbReference type="RefSeq" id="XP_026673937.1"/>
    </source>
</evidence>
<evidence type="ECO:0000256" key="2">
    <source>
        <dbReference type="ARBA" id="ARBA00022475"/>
    </source>
</evidence>
<dbReference type="GO" id="GO:0007165">
    <property type="term" value="P:signal transduction"/>
    <property type="evidence" value="ECO:0007669"/>
    <property type="project" value="UniProtKB-KW"/>
</dbReference>
<dbReference type="GO" id="GO:0005886">
    <property type="term" value="C:plasma membrane"/>
    <property type="evidence" value="ECO:0007669"/>
    <property type="project" value="UniProtKB-SubCell"/>
</dbReference>
<dbReference type="InterPro" id="IPR004117">
    <property type="entry name" value="7tm6_olfct_rcpt"/>
</dbReference>
<dbReference type="PANTHER" id="PTHR21137">
    <property type="entry name" value="ODORANT RECEPTOR"/>
    <property type="match status" value="1"/>
</dbReference>
<dbReference type="Proteomes" id="UP000694925">
    <property type="component" value="Unplaced"/>
</dbReference>
<feature type="transmembrane region" description="Helical" evidence="10">
    <location>
        <begin position="40"/>
        <end position="58"/>
    </location>
</feature>
<keyword evidence="7 10" id="KW-0472">Membrane</keyword>
<keyword evidence="9 10" id="KW-0807">Transducer</keyword>
<feature type="transmembrane region" description="Helical" evidence="10">
    <location>
        <begin position="132"/>
        <end position="155"/>
    </location>
</feature>
<dbReference type="Pfam" id="PF02949">
    <property type="entry name" value="7tm_6"/>
    <property type="match status" value="1"/>
</dbReference>
<evidence type="ECO:0000256" key="5">
    <source>
        <dbReference type="ARBA" id="ARBA00022725"/>
    </source>
</evidence>
<dbReference type="PANTHER" id="PTHR21137:SF35">
    <property type="entry name" value="ODORANT RECEPTOR 19A-RELATED"/>
    <property type="match status" value="1"/>
</dbReference>
<accession>A0AAJ7SAL7</accession>
<keyword evidence="2" id="KW-1003">Cell membrane</keyword>
<evidence type="ECO:0000256" key="3">
    <source>
        <dbReference type="ARBA" id="ARBA00022606"/>
    </source>
</evidence>
<keyword evidence="3 10" id="KW-0716">Sensory transduction</keyword>
<protein>
    <recommendedName>
        <fullName evidence="10">Odorant receptor</fullName>
    </recommendedName>
</protein>
<keyword evidence="11" id="KW-1185">Reference proteome</keyword>
<sequence>MTGDEEEREFGRMVGLNVALLKLCGVIPLGKGTGFMSNNVLACIAFACLSLYTVSYTYEFATNGDDPETLLELFAMIISIVGGQARFGILLWFRGSCRKMLDAYETFWLGLKLREREIVRSYSDKSRVLTRWYMIICVFTIFFYVFFALFGRFIFDEPPSGNVNETSRYQRQLPYAFFLDVEETPWYEIMCAVQVLTIFNVGMVCVGVDMFGPLVILVACGYLDTVRSRIENLHEIEGSSSRESGSRVKKDLRACLIRHGTLLDLCEDIERITNVMFFTQLFGSTYNISLVGFKLVEDNPDKFKYVTQLAISVIQLFLCNWPPDVLLAKSEAIGRAAYSTPWYRYPGQLLRPTCILMIRGQRPVRLTAGKFVGLSLETFASVPISILFLDPFAFLNETFLVAAMQMGQPFRHVRFSIFR</sequence>
<organism evidence="11 12">
    <name type="scientific">Ceratina calcarata</name>
    <dbReference type="NCBI Taxonomy" id="156304"/>
    <lineage>
        <taxon>Eukaryota</taxon>
        <taxon>Metazoa</taxon>
        <taxon>Ecdysozoa</taxon>
        <taxon>Arthropoda</taxon>
        <taxon>Hexapoda</taxon>
        <taxon>Insecta</taxon>
        <taxon>Pterygota</taxon>
        <taxon>Neoptera</taxon>
        <taxon>Endopterygota</taxon>
        <taxon>Hymenoptera</taxon>
        <taxon>Apocrita</taxon>
        <taxon>Aculeata</taxon>
        <taxon>Apoidea</taxon>
        <taxon>Anthophila</taxon>
        <taxon>Apidae</taxon>
        <taxon>Ceratina</taxon>
        <taxon>Zadontomerus</taxon>
    </lineage>
</organism>
<evidence type="ECO:0000256" key="9">
    <source>
        <dbReference type="ARBA" id="ARBA00023224"/>
    </source>
</evidence>
<feature type="transmembrane region" description="Helical" evidence="10">
    <location>
        <begin position="195"/>
        <end position="223"/>
    </location>
</feature>
<comment type="subcellular location">
    <subcellularLocation>
        <location evidence="1 10">Cell membrane</location>
        <topology evidence="1 10">Multi-pass membrane protein</topology>
    </subcellularLocation>
</comment>
<dbReference type="GO" id="GO:0004984">
    <property type="term" value="F:olfactory receptor activity"/>
    <property type="evidence" value="ECO:0007669"/>
    <property type="project" value="InterPro"/>
</dbReference>
<keyword evidence="5 10" id="KW-0552">Olfaction</keyword>
<evidence type="ECO:0000256" key="6">
    <source>
        <dbReference type="ARBA" id="ARBA00022989"/>
    </source>
</evidence>
<evidence type="ECO:0000256" key="8">
    <source>
        <dbReference type="ARBA" id="ARBA00023170"/>
    </source>
</evidence>
<dbReference type="AlphaFoldDB" id="A0AAJ7SAL7"/>
<dbReference type="GO" id="GO:0005549">
    <property type="term" value="F:odorant binding"/>
    <property type="evidence" value="ECO:0007669"/>
    <property type="project" value="InterPro"/>
</dbReference>
<keyword evidence="4 10" id="KW-0812">Transmembrane</keyword>
<name>A0AAJ7SAL7_9HYME</name>
<comment type="caution">
    <text evidence="10">Lacks conserved residue(s) required for the propagation of feature annotation.</text>
</comment>
<keyword evidence="8 10" id="KW-0675">Receptor</keyword>
<evidence type="ECO:0000256" key="7">
    <source>
        <dbReference type="ARBA" id="ARBA00023136"/>
    </source>
</evidence>
<feature type="transmembrane region" description="Helical" evidence="10">
    <location>
        <begin position="70"/>
        <end position="93"/>
    </location>
</feature>
<proteinExistence type="inferred from homology"/>
<evidence type="ECO:0000313" key="11">
    <source>
        <dbReference type="Proteomes" id="UP000694925"/>
    </source>
</evidence>